<dbReference type="EMBL" id="UZAU01000177">
    <property type="status" value="NOT_ANNOTATED_CDS"/>
    <property type="molecule type" value="Genomic_DNA"/>
</dbReference>
<dbReference type="EnsemblPlants" id="evm.model.02.1305">
    <property type="protein sequence ID" value="cds.evm.model.02.1305"/>
    <property type="gene ID" value="evm.TU.02.1305"/>
</dbReference>
<proteinExistence type="predicted"/>
<evidence type="ECO:0000313" key="3">
    <source>
        <dbReference type="Proteomes" id="UP000596661"/>
    </source>
</evidence>
<feature type="region of interest" description="Disordered" evidence="1">
    <location>
        <begin position="63"/>
        <end position="91"/>
    </location>
</feature>
<protein>
    <recommendedName>
        <fullName evidence="4">Polyprotein</fullName>
    </recommendedName>
</protein>
<dbReference type="PANTHER" id="PTHR47481:SF22">
    <property type="entry name" value="RETROTRANSPOSON GAG DOMAIN-CONTAINING PROTEIN"/>
    <property type="match status" value="1"/>
</dbReference>
<accession>A0A803NT44</accession>
<sequence>MHILNGLGLEYNLVVVHVTSLVDNLSLESIQSLLLTHESRVERHYFVNDSNSNLSVNLSIHNSRSNNRNGFRPNFNQNRGYPPMNRSQDRAYPKNNTSIPRLLCQVCHKAGHTNVVCHYRFDKAFVTPKINDSKVFLAEIDDQEEHQAYSSSTLPEFVEDFDWYVDTGATNHIAQGMEHLESEIPCSASDTLAVGNGKRLVISHIGRVLLKGRLKNGLYMLSHSSFPSKVQLQCQLVTKQSKSDSTCPGSPETIQESVPTSNSYFSTYNMSTVNTVTPPLATSATSASPSVPTTDVQHTTTIPAIPVPVLTCLDPIPDHRTRVNDPIQQPHTDSHTTNPIHHTSTTNIHQMQTRV</sequence>
<keyword evidence="3" id="KW-1185">Reference proteome</keyword>
<dbReference type="Gramene" id="evm.model.02.1305">
    <property type="protein sequence ID" value="cds.evm.model.02.1305"/>
    <property type="gene ID" value="evm.TU.02.1305"/>
</dbReference>
<evidence type="ECO:0000256" key="1">
    <source>
        <dbReference type="SAM" id="MobiDB-lite"/>
    </source>
</evidence>
<dbReference type="Proteomes" id="UP000596661">
    <property type="component" value="Chromosome 2"/>
</dbReference>
<organism evidence="2 3">
    <name type="scientific">Cannabis sativa</name>
    <name type="common">Hemp</name>
    <name type="synonym">Marijuana</name>
    <dbReference type="NCBI Taxonomy" id="3483"/>
    <lineage>
        <taxon>Eukaryota</taxon>
        <taxon>Viridiplantae</taxon>
        <taxon>Streptophyta</taxon>
        <taxon>Embryophyta</taxon>
        <taxon>Tracheophyta</taxon>
        <taxon>Spermatophyta</taxon>
        <taxon>Magnoliopsida</taxon>
        <taxon>eudicotyledons</taxon>
        <taxon>Gunneridae</taxon>
        <taxon>Pentapetalae</taxon>
        <taxon>rosids</taxon>
        <taxon>fabids</taxon>
        <taxon>Rosales</taxon>
        <taxon>Cannabaceae</taxon>
        <taxon>Cannabis</taxon>
    </lineage>
</organism>
<evidence type="ECO:0008006" key="4">
    <source>
        <dbReference type="Google" id="ProtNLM"/>
    </source>
</evidence>
<feature type="compositionally biased region" description="Polar residues" evidence="1">
    <location>
        <begin position="64"/>
        <end position="79"/>
    </location>
</feature>
<reference evidence="2" key="2">
    <citation type="submission" date="2021-03" db="UniProtKB">
        <authorList>
            <consortium name="EnsemblPlants"/>
        </authorList>
    </citation>
    <scope>IDENTIFICATION</scope>
</reference>
<dbReference type="AlphaFoldDB" id="A0A803NT44"/>
<feature type="region of interest" description="Disordered" evidence="1">
    <location>
        <begin position="329"/>
        <end position="355"/>
    </location>
</feature>
<evidence type="ECO:0000313" key="2">
    <source>
        <dbReference type="EnsemblPlants" id="cds.evm.model.02.1305"/>
    </source>
</evidence>
<reference evidence="2" key="1">
    <citation type="submission" date="2018-11" db="EMBL/GenBank/DDBJ databases">
        <authorList>
            <person name="Grassa J C."/>
        </authorList>
    </citation>
    <scope>NUCLEOTIDE SEQUENCE [LARGE SCALE GENOMIC DNA]</scope>
</reference>
<name>A0A803NT44_CANSA</name>
<dbReference type="PANTHER" id="PTHR47481">
    <property type="match status" value="1"/>
</dbReference>